<sequence>MLRDGSHLYMIDGNPAWRDHKLADIAARDGNAVALAFAWRRDGTSVFEAMTGGYVVVVIDCDDDHLLIAVDRMGINRLAYIEYDGGIVFSDKVGDVAGFGGQRPSVSPQALFNYIFFHQVPSPGTIYDGIRKLGPGQLLEYRGGSAETRR</sequence>
<dbReference type="SUPFAM" id="SSF56235">
    <property type="entry name" value="N-terminal nucleophile aminohydrolases (Ntn hydrolases)"/>
    <property type="match status" value="1"/>
</dbReference>
<comment type="caution">
    <text evidence="2">The sequence shown here is derived from an EMBL/GenBank/DDBJ whole genome shotgun (WGS) entry which is preliminary data.</text>
</comment>
<dbReference type="InterPro" id="IPR017932">
    <property type="entry name" value="GATase_2_dom"/>
</dbReference>
<dbReference type="GO" id="GO:0005829">
    <property type="term" value="C:cytosol"/>
    <property type="evidence" value="ECO:0007669"/>
    <property type="project" value="TreeGrafter"/>
</dbReference>
<dbReference type="PANTHER" id="PTHR43284:SF1">
    <property type="entry name" value="ASPARAGINE SYNTHETASE"/>
    <property type="match status" value="1"/>
</dbReference>
<dbReference type="InterPro" id="IPR029055">
    <property type="entry name" value="Ntn_hydrolases_N"/>
</dbReference>
<reference evidence="2" key="1">
    <citation type="journal article" date="2014" name="Front. Microbiol.">
        <title>High frequency of phylogenetically diverse reductive dehalogenase-homologous genes in deep subseafloor sedimentary metagenomes.</title>
        <authorList>
            <person name="Kawai M."/>
            <person name="Futagami T."/>
            <person name="Toyoda A."/>
            <person name="Takaki Y."/>
            <person name="Nishi S."/>
            <person name="Hori S."/>
            <person name="Arai W."/>
            <person name="Tsubouchi T."/>
            <person name="Morono Y."/>
            <person name="Uchiyama I."/>
            <person name="Ito T."/>
            <person name="Fujiyama A."/>
            <person name="Inagaki F."/>
            <person name="Takami H."/>
        </authorList>
    </citation>
    <scope>NUCLEOTIDE SEQUENCE</scope>
    <source>
        <strain evidence="2">Expedition CK06-06</strain>
    </source>
</reference>
<dbReference type="EMBL" id="BARS01043078">
    <property type="protein sequence ID" value="GAG35772.1"/>
    <property type="molecule type" value="Genomic_DNA"/>
</dbReference>
<feature type="domain" description="Glutamine amidotransferase type-2" evidence="1">
    <location>
        <begin position="34"/>
        <end position="90"/>
    </location>
</feature>
<dbReference type="InterPro" id="IPR051786">
    <property type="entry name" value="ASN_synthetase/amidase"/>
</dbReference>
<accession>X0XK98</accession>
<protein>
    <recommendedName>
        <fullName evidence="1">Glutamine amidotransferase type-2 domain-containing protein</fullName>
    </recommendedName>
</protein>
<evidence type="ECO:0000313" key="2">
    <source>
        <dbReference type="EMBL" id="GAG35772.1"/>
    </source>
</evidence>
<evidence type="ECO:0000259" key="1">
    <source>
        <dbReference type="Pfam" id="PF13537"/>
    </source>
</evidence>
<organism evidence="2">
    <name type="scientific">marine sediment metagenome</name>
    <dbReference type="NCBI Taxonomy" id="412755"/>
    <lineage>
        <taxon>unclassified sequences</taxon>
        <taxon>metagenomes</taxon>
        <taxon>ecological metagenomes</taxon>
    </lineage>
</organism>
<dbReference type="PANTHER" id="PTHR43284">
    <property type="entry name" value="ASPARAGINE SYNTHETASE (GLUTAMINE-HYDROLYZING)"/>
    <property type="match status" value="1"/>
</dbReference>
<gene>
    <name evidence="2" type="ORF">S01H1_65272</name>
</gene>
<feature type="non-terminal residue" evidence="2">
    <location>
        <position position="150"/>
    </location>
</feature>
<dbReference type="AlphaFoldDB" id="X0XK98"/>
<name>X0XK98_9ZZZZ</name>
<proteinExistence type="predicted"/>
<dbReference type="Gene3D" id="3.60.20.10">
    <property type="entry name" value="Glutamine Phosphoribosylpyrophosphate, subunit 1, domain 1"/>
    <property type="match status" value="1"/>
</dbReference>
<dbReference type="Pfam" id="PF13537">
    <property type="entry name" value="GATase_7"/>
    <property type="match status" value="1"/>
</dbReference>